<dbReference type="AlphaFoldDB" id="A0A4R6X1F5"/>
<name>A0A4R6X1F5_9GAMM</name>
<evidence type="ECO:0000256" key="1">
    <source>
        <dbReference type="SAM" id="SignalP"/>
    </source>
</evidence>
<evidence type="ECO:0008006" key="4">
    <source>
        <dbReference type="Google" id="ProtNLM"/>
    </source>
</evidence>
<comment type="caution">
    <text evidence="2">The sequence shown here is derived from an EMBL/GenBank/DDBJ whole genome shotgun (WGS) entry which is preliminary data.</text>
</comment>
<dbReference type="EMBL" id="SNZA01000006">
    <property type="protein sequence ID" value="TDR06228.1"/>
    <property type="molecule type" value="Genomic_DNA"/>
</dbReference>
<organism evidence="2 3">
    <name type="scientific">Marinomonas communis</name>
    <dbReference type="NCBI Taxonomy" id="28254"/>
    <lineage>
        <taxon>Bacteria</taxon>
        <taxon>Pseudomonadati</taxon>
        <taxon>Pseudomonadota</taxon>
        <taxon>Gammaproteobacteria</taxon>
        <taxon>Oceanospirillales</taxon>
        <taxon>Oceanospirillaceae</taxon>
        <taxon>Marinomonas</taxon>
    </lineage>
</organism>
<feature type="signal peptide" evidence="1">
    <location>
        <begin position="1"/>
        <end position="22"/>
    </location>
</feature>
<dbReference type="PIRSF" id="PIRSF014995">
    <property type="entry name" value="UCP014995"/>
    <property type="match status" value="1"/>
</dbReference>
<dbReference type="Proteomes" id="UP000295729">
    <property type="component" value="Unassembled WGS sequence"/>
</dbReference>
<reference evidence="2 3" key="1">
    <citation type="submission" date="2019-03" db="EMBL/GenBank/DDBJ databases">
        <title>Genomic Encyclopedia of Type Strains, Phase IV (KMG-IV): sequencing the most valuable type-strain genomes for metagenomic binning, comparative biology and taxonomic classification.</title>
        <authorList>
            <person name="Goeker M."/>
        </authorList>
    </citation>
    <scope>NUCLEOTIDE SEQUENCE [LARGE SCALE GENOMIC DNA]</scope>
    <source>
        <strain evidence="2 3">DSM 5604</strain>
    </source>
</reference>
<gene>
    <name evidence="2" type="ORF">C8D85_3158</name>
</gene>
<feature type="chain" id="PRO_5020511646" description="DUF2271 domain-containing protein" evidence="1">
    <location>
        <begin position="23"/>
        <end position="157"/>
    </location>
</feature>
<sequence>MRSLFKTSMLAATLSFAGITHAASMEVSFDIPQVTTGKYARPYVAIWAEQGKESKPLLVWHLQGKEDKWLKDLRRWWRKIGRYDAHVDSLTGATKGPGHYQETLDLGDWSEFTLYVEAARENGGRSLVKTKVDLNSATQYSIPADAEIGPIQISINP</sequence>
<dbReference type="Pfam" id="PF10029">
    <property type="entry name" value="DUF2271"/>
    <property type="match status" value="1"/>
</dbReference>
<dbReference type="InterPro" id="IPR014469">
    <property type="entry name" value="DUF2271"/>
</dbReference>
<evidence type="ECO:0000313" key="2">
    <source>
        <dbReference type="EMBL" id="TDR06228.1"/>
    </source>
</evidence>
<protein>
    <recommendedName>
        <fullName evidence="4">DUF2271 domain-containing protein</fullName>
    </recommendedName>
</protein>
<keyword evidence="3" id="KW-1185">Reference proteome</keyword>
<dbReference type="RefSeq" id="WP_133564521.1">
    <property type="nucleotide sequence ID" value="NZ_SNZA01000006.1"/>
</dbReference>
<keyword evidence="1" id="KW-0732">Signal</keyword>
<accession>A0A4R6X1F5</accession>
<evidence type="ECO:0000313" key="3">
    <source>
        <dbReference type="Proteomes" id="UP000295729"/>
    </source>
</evidence>
<proteinExistence type="predicted"/>
<dbReference type="OrthoDB" id="195316at2"/>